<keyword evidence="1" id="KW-1133">Transmembrane helix</keyword>
<keyword evidence="1" id="KW-0812">Transmembrane</keyword>
<dbReference type="AlphaFoldDB" id="A0A5J4RBG1"/>
<dbReference type="EMBL" id="SNRY01001497">
    <property type="protein sequence ID" value="KAA6330480.1"/>
    <property type="molecule type" value="Genomic_DNA"/>
</dbReference>
<accession>A0A5J4RBG1</accession>
<keyword evidence="1" id="KW-0472">Membrane</keyword>
<reference evidence="2" key="1">
    <citation type="submission" date="2019-03" db="EMBL/GenBank/DDBJ databases">
        <title>Single cell metagenomics reveals metabolic interactions within the superorganism composed of flagellate Streblomastix strix and complex community of Bacteroidetes bacteria on its surface.</title>
        <authorList>
            <person name="Treitli S.C."/>
            <person name="Kolisko M."/>
            <person name="Husnik F."/>
            <person name="Keeling P."/>
            <person name="Hampl V."/>
        </authorList>
    </citation>
    <scope>NUCLEOTIDE SEQUENCE</scope>
    <source>
        <strain evidence="2">STM</strain>
    </source>
</reference>
<name>A0A5J4RBG1_9ZZZZ</name>
<evidence type="ECO:0000256" key="1">
    <source>
        <dbReference type="SAM" id="Phobius"/>
    </source>
</evidence>
<gene>
    <name evidence="2" type="ORF">EZS27_020820</name>
</gene>
<feature type="transmembrane region" description="Helical" evidence="1">
    <location>
        <begin position="190"/>
        <end position="219"/>
    </location>
</feature>
<sequence length="332" mass="36467">MKTTFNTFLPLKKPSSVLPLSYSTLTVSLVEKNGLFPTTETFPLINKFLESTFSKGYGRTDEILKKRDKTLIEEWEGEYGYQALKEGEDYGGINTEGWVAIATGATAGTIGLIEGGLMLAMGINSALLAHAVTAAQAALTAFELGYTLVESVSITVEVLKNSEHILSETLTIAQNAYNIGNISALLSTNLVASVVGAIIGVFAIALTVISIVFTVLSLVHKHNYMQYKNGMYVSQLSSEIIRPKKTPNLSGQDKEIIGYYPSGEIILIDDGTKVKDSSNKTAEEIFKKQRKHRVVEEESEATTRSGDYHRYIDIDLDPNVPRPIDFIPFNQR</sequence>
<comment type="caution">
    <text evidence="2">The sequence shown here is derived from an EMBL/GenBank/DDBJ whole genome shotgun (WGS) entry which is preliminary data.</text>
</comment>
<proteinExistence type="predicted"/>
<protein>
    <submittedName>
        <fullName evidence="2">Uncharacterized protein</fullName>
    </submittedName>
</protein>
<evidence type="ECO:0000313" key="2">
    <source>
        <dbReference type="EMBL" id="KAA6330480.1"/>
    </source>
</evidence>
<organism evidence="2">
    <name type="scientific">termite gut metagenome</name>
    <dbReference type="NCBI Taxonomy" id="433724"/>
    <lineage>
        <taxon>unclassified sequences</taxon>
        <taxon>metagenomes</taxon>
        <taxon>organismal metagenomes</taxon>
    </lineage>
</organism>